<organism evidence="1">
    <name type="scientific">marine metagenome</name>
    <dbReference type="NCBI Taxonomy" id="408172"/>
    <lineage>
        <taxon>unclassified sequences</taxon>
        <taxon>metagenomes</taxon>
        <taxon>ecological metagenomes</taxon>
    </lineage>
</organism>
<protein>
    <submittedName>
        <fullName evidence="1">Uncharacterized protein</fullName>
    </submittedName>
</protein>
<reference evidence="1" key="1">
    <citation type="submission" date="2018-05" db="EMBL/GenBank/DDBJ databases">
        <authorList>
            <person name="Lanie J.A."/>
            <person name="Ng W.-L."/>
            <person name="Kazmierczak K.M."/>
            <person name="Andrzejewski T.M."/>
            <person name="Davidsen T.M."/>
            <person name="Wayne K.J."/>
            <person name="Tettelin H."/>
            <person name="Glass J.I."/>
            <person name="Rusch D."/>
            <person name="Podicherti R."/>
            <person name="Tsui H.-C.T."/>
            <person name="Winkler M.E."/>
        </authorList>
    </citation>
    <scope>NUCLEOTIDE SEQUENCE</scope>
</reference>
<sequence length="76" mass="8938">MSNPFELRFRLLEMAKSYLQEQSYKNDSLNQQTWELAKEQGTATVELLKTLQPESYSVEDIKTKAEELYEFVATKK</sequence>
<evidence type="ECO:0000313" key="1">
    <source>
        <dbReference type="EMBL" id="SVB89139.1"/>
    </source>
</evidence>
<name>A0A382HPJ1_9ZZZZ</name>
<dbReference type="EMBL" id="UINC01062477">
    <property type="protein sequence ID" value="SVB89139.1"/>
    <property type="molecule type" value="Genomic_DNA"/>
</dbReference>
<proteinExistence type="predicted"/>
<accession>A0A382HPJ1</accession>
<dbReference type="AlphaFoldDB" id="A0A382HPJ1"/>
<gene>
    <name evidence="1" type="ORF">METZ01_LOCUS241993</name>
</gene>
<feature type="non-terminal residue" evidence="1">
    <location>
        <position position="76"/>
    </location>
</feature>